<name>A0ABS6SLZ1_9SPHN</name>
<proteinExistence type="predicted"/>
<dbReference type="EMBL" id="JAGSPB010000002">
    <property type="protein sequence ID" value="MBV7266060.1"/>
    <property type="molecule type" value="Genomic_DNA"/>
</dbReference>
<feature type="region of interest" description="Disordered" evidence="1">
    <location>
        <begin position="29"/>
        <end position="121"/>
    </location>
</feature>
<keyword evidence="4" id="KW-1185">Reference proteome</keyword>
<organism evidence="3 4">
    <name type="scientific">Erythrobacter ani</name>
    <dbReference type="NCBI Taxonomy" id="2827235"/>
    <lineage>
        <taxon>Bacteria</taxon>
        <taxon>Pseudomonadati</taxon>
        <taxon>Pseudomonadota</taxon>
        <taxon>Alphaproteobacteria</taxon>
        <taxon>Sphingomonadales</taxon>
        <taxon>Erythrobacteraceae</taxon>
        <taxon>Erythrobacter/Porphyrobacter group</taxon>
        <taxon>Erythrobacter</taxon>
    </lineage>
</organism>
<accession>A0ABS6SLZ1</accession>
<feature type="compositionally biased region" description="Basic residues" evidence="1">
    <location>
        <begin position="60"/>
        <end position="114"/>
    </location>
</feature>
<dbReference type="Proteomes" id="UP000699975">
    <property type="component" value="Unassembled WGS sequence"/>
</dbReference>
<evidence type="ECO:0000313" key="4">
    <source>
        <dbReference type="Proteomes" id="UP000699975"/>
    </source>
</evidence>
<reference evidence="3 4" key="1">
    <citation type="submission" date="2021-04" db="EMBL/GenBank/DDBJ databases">
        <authorList>
            <person name="Pira H."/>
            <person name="Risdian C."/>
            <person name="Wink J."/>
        </authorList>
    </citation>
    <scope>NUCLEOTIDE SEQUENCE [LARGE SCALE GENOMIC DNA]</scope>
    <source>
        <strain evidence="3 4">WH131</strain>
    </source>
</reference>
<dbReference type="Pfam" id="PF09361">
    <property type="entry name" value="Phasin_2"/>
    <property type="match status" value="1"/>
</dbReference>
<gene>
    <name evidence="3" type="ORF">KCG45_07695</name>
</gene>
<evidence type="ECO:0000313" key="3">
    <source>
        <dbReference type="EMBL" id="MBV7266060.1"/>
    </source>
</evidence>
<feature type="domain" description="Phasin" evidence="2">
    <location>
        <begin position="167"/>
        <end position="265"/>
    </location>
</feature>
<evidence type="ECO:0000256" key="1">
    <source>
        <dbReference type="SAM" id="MobiDB-lite"/>
    </source>
</evidence>
<sequence length="276" mass="28762">MAEAKTQSKIDAAAEKAYADAAAKTTSAAKVADAVEAGGPKPAPKAETVKKAVAAPAKKAPAKKAPVKKAAAKPVAKKAPAKKVAAKKAPAKAAAKKTPAKKPVAKKAPAKKAAPKTTNTNPVTKLKESIMATAKKKDITATAKEMAADVQERVKTAYANVGEFAGDFGQFNKENVDAVVESGKIFFSGAQELARDNVETGKTVVETVTEDAKKMVAVKSPTELFQLQGELARRNFDAVVGYGSKRTEAWVKLYNDAFAPISNRVSVAAEKISKAA</sequence>
<dbReference type="RefSeq" id="WP_218316685.1">
    <property type="nucleotide sequence ID" value="NZ_JAGSPB010000002.1"/>
</dbReference>
<protein>
    <submittedName>
        <fullName evidence="3">Phasin family protein</fullName>
    </submittedName>
</protein>
<dbReference type="InterPro" id="IPR010127">
    <property type="entry name" value="Phasin_subfam-1"/>
</dbReference>
<dbReference type="NCBIfam" id="TIGR01841">
    <property type="entry name" value="phasin"/>
    <property type="match status" value="1"/>
</dbReference>
<comment type="caution">
    <text evidence="3">The sequence shown here is derived from an EMBL/GenBank/DDBJ whole genome shotgun (WGS) entry which is preliminary data.</text>
</comment>
<evidence type="ECO:0000259" key="2">
    <source>
        <dbReference type="Pfam" id="PF09361"/>
    </source>
</evidence>
<dbReference type="InterPro" id="IPR018968">
    <property type="entry name" value="Phasin"/>
</dbReference>